<keyword evidence="2" id="KW-0012">Acyltransferase</keyword>
<evidence type="ECO:0000256" key="2">
    <source>
        <dbReference type="RuleBase" id="RU368102"/>
    </source>
</evidence>
<geneLocation type="plasmid" evidence="5 7">
    <name>unnamed4</name>
</geneLocation>
<reference evidence="4" key="1">
    <citation type="journal article" date="2019" name="Sci. Rep.">
        <title>Diversity of P1 phage-like elements in multidrug resistant Escherichia coli.</title>
        <authorList>
            <person name="Venturini C."/>
            <person name="Zingali T."/>
            <person name="Wyrsch E.R."/>
            <person name="Bowring B."/>
            <person name="Iredell J."/>
            <person name="Partridge S.R."/>
            <person name="Djordjevic S.P."/>
        </authorList>
    </citation>
    <scope>NUCLEOTIDE SEQUENCE</scope>
    <source>
        <strain evidence="4">SvETEC</strain>
        <plasmid evidence="4">pSvP1_F</plasmid>
    </source>
</reference>
<evidence type="ECO:0000313" key="4">
    <source>
        <dbReference type="EMBL" id="QHW11123.1"/>
    </source>
</evidence>
<keyword evidence="2" id="KW-0204">Cytolysis</keyword>
<comment type="function">
    <text evidence="2">Involved in fatty acylation of protoxin at internal lysine residues, thereby converting it to the active toxin.</text>
</comment>
<evidence type="ECO:0000313" key="6">
    <source>
        <dbReference type="Proteomes" id="UP000531813"/>
    </source>
</evidence>
<evidence type="ECO:0000313" key="7">
    <source>
        <dbReference type="Proteomes" id="UP001179946"/>
    </source>
</evidence>
<dbReference type="PRINTS" id="PR01489">
    <property type="entry name" value="RTXTOXINC"/>
</dbReference>
<dbReference type="GO" id="GO:0016746">
    <property type="term" value="F:acyltransferase activity"/>
    <property type="evidence" value="ECO:0007669"/>
    <property type="project" value="UniProtKB-UniRule"/>
</dbReference>
<gene>
    <name evidence="3" type="ORF">GOP25_25710</name>
    <name evidence="5" type="ORF">QDW62_27805</name>
</gene>
<evidence type="ECO:0000313" key="3">
    <source>
        <dbReference type="EMBL" id="EFH5895549.1"/>
    </source>
</evidence>
<dbReference type="EC" id="2.3.1.-" evidence="2"/>
<dbReference type="AlphaFoldDB" id="A0A6G5ZZ12"/>
<dbReference type="EMBL" id="CP122638">
    <property type="protein sequence ID" value="WHI04863.1"/>
    <property type="molecule type" value="Genomic_DNA"/>
</dbReference>
<organism evidence="4">
    <name type="scientific">Escherichia coli</name>
    <dbReference type="NCBI Taxonomy" id="562"/>
    <lineage>
        <taxon>Bacteria</taxon>
        <taxon>Pseudomonadati</taxon>
        <taxon>Pseudomonadota</taxon>
        <taxon>Gammaproteobacteria</taxon>
        <taxon>Enterobacterales</taxon>
        <taxon>Enterobacteriaceae</taxon>
        <taxon>Escherichia</taxon>
    </lineage>
</organism>
<geneLocation type="plasmid" evidence="4">
    <name>pSvP1_F</name>
</geneLocation>
<evidence type="ECO:0000313" key="5">
    <source>
        <dbReference type="EMBL" id="WHI04863.1"/>
    </source>
</evidence>
<keyword evidence="4" id="KW-0614">Plasmid</keyword>
<dbReference type="Pfam" id="PF02794">
    <property type="entry name" value="HlyC"/>
    <property type="match status" value="1"/>
</dbReference>
<sequence>MNINVFDVAGKSAWLWGCSRLHKKWSPYIFAINFIVAIQRNQFPILIKDDLPVDFCSWACLVPECEVKGVNDITYLDLDG</sequence>
<proteinExistence type="inferred from homology"/>
<comment type="subcellular location">
    <subcellularLocation>
        <location evidence="2">Cytoplasm</location>
    </subcellularLocation>
</comment>
<dbReference type="EMBL" id="MN510446">
    <property type="protein sequence ID" value="QHW11123.1"/>
    <property type="molecule type" value="Genomic_DNA"/>
</dbReference>
<reference evidence="4" key="2">
    <citation type="submission" date="2019-09" db="EMBL/GenBank/DDBJ databases">
        <authorList>
            <person name="Wyrsch E."/>
            <person name="Liu M.Y."/>
            <person name="Djordjevic S.P."/>
        </authorList>
    </citation>
    <scope>NUCLEOTIDE SEQUENCE</scope>
    <source>
        <strain evidence="4">SvETEC</strain>
        <plasmid evidence="4">pSvP1_F</plasmid>
    </source>
</reference>
<keyword evidence="2" id="KW-0808">Transferase</keyword>
<evidence type="ECO:0000256" key="1">
    <source>
        <dbReference type="ARBA" id="ARBA00005686"/>
    </source>
</evidence>
<comment type="similarity">
    <text evidence="1 2">Belongs to the RTX toxin acyltransferase family.</text>
</comment>
<dbReference type="GO" id="GO:0031640">
    <property type="term" value="P:killing of cells of another organism"/>
    <property type="evidence" value="ECO:0007669"/>
    <property type="project" value="UniProtKB-KW"/>
</dbReference>
<accession>A0A6G5ZZ12</accession>
<dbReference type="GO" id="GO:0005737">
    <property type="term" value="C:cytoplasm"/>
    <property type="evidence" value="ECO:0007669"/>
    <property type="project" value="UniProtKB-SubCell"/>
</dbReference>
<dbReference type="GO" id="GO:0009404">
    <property type="term" value="P:toxin metabolic process"/>
    <property type="evidence" value="ECO:0007669"/>
    <property type="project" value="UniProtKB-UniRule"/>
</dbReference>
<name>A0A6G5ZZ12_ECOLX</name>
<reference evidence="5" key="4">
    <citation type="journal article" date="2023" name="Front. Microbiol.">
        <title>Virotyping and genetic antimicrobial susceptibility testing of porcine ETEC/STEC strains and associated plasmid types.</title>
        <authorList>
            <person name="Vereecke N."/>
            <person name="Van Hoorde S."/>
            <person name="Sperling D."/>
            <person name="Theuns S."/>
            <person name="Devriendt B."/>
            <person name="Cox E."/>
        </authorList>
    </citation>
    <scope>NUCLEOTIDE SEQUENCE</scope>
    <source>
        <strain evidence="5">ETEC4085</strain>
        <plasmid evidence="5 7">unnamed4</plasmid>
    </source>
</reference>
<dbReference type="RefSeq" id="WP_050562259.1">
    <property type="nucleotide sequence ID" value="NZ_BLCO01000265.1"/>
</dbReference>
<dbReference type="EMBL" id="AASWIS010000060">
    <property type="protein sequence ID" value="EFH5895549.1"/>
    <property type="molecule type" value="Genomic_DNA"/>
</dbReference>
<keyword evidence="2" id="KW-0963">Cytoplasm</keyword>
<dbReference type="Proteomes" id="UP000531813">
    <property type="component" value="Unassembled WGS sequence"/>
</dbReference>
<protein>
    <recommendedName>
        <fullName evidence="2">RTX toxin-activating lysine-acyltransferase</fullName>
        <ecNumber evidence="2">2.3.1.-</ecNumber>
    </recommendedName>
</protein>
<dbReference type="InterPro" id="IPR003996">
    <property type="entry name" value="RTX_toxin-activating_protC_bac"/>
</dbReference>
<reference evidence="3 6" key="3">
    <citation type="submission" date="2019-12" db="EMBL/GenBank/DDBJ databases">
        <authorList>
            <consortium name="GenomeTrakr network: Whole genome sequencing for foodborne pathogen traceback"/>
        </authorList>
    </citation>
    <scope>NUCLEOTIDE SEQUENCE [LARGE SCALE GENOMIC DNA]</scope>
    <source>
        <strain evidence="3 6">PSU-2243</strain>
    </source>
</reference>
<dbReference type="Proteomes" id="UP001179946">
    <property type="component" value="Plasmid unnamed4"/>
</dbReference>